<protein>
    <submittedName>
        <fullName evidence="1">Uncharacterized protein</fullName>
    </submittedName>
</protein>
<dbReference type="EMBL" id="MT293574">
    <property type="protein sequence ID" value="QKE44436.1"/>
    <property type="molecule type" value="Genomic_DNA"/>
</dbReference>
<proteinExistence type="predicted"/>
<dbReference type="KEGG" id="vg:80539319"/>
<evidence type="ECO:0000313" key="2">
    <source>
        <dbReference type="Proteomes" id="UP000830293"/>
    </source>
</evidence>
<dbReference type="GeneID" id="80539319"/>
<evidence type="ECO:0000313" key="1">
    <source>
        <dbReference type="EMBL" id="QKE44436.1"/>
    </source>
</evidence>
<sequence>MSTPEYHAAYYRANKHKWVDVNKDENMPYLAAPVELTDDDRVKLYSDWFSGPKTTPAPVFFSPEQIQQMADEHRARMEAVAASSSYRNALYLNHLKHYMATGDEMPGADKKWFGKQ</sequence>
<reference evidence="1" key="1">
    <citation type="submission" date="2020-04" db="EMBL/GenBank/DDBJ databases">
        <title>A mysterious 80 nm amoeba virus with a near complete 'ORFan genome' challenges the classification of DNA viruses.</title>
        <authorList>
            <person name="Boratto P.V.M."/>
            <person name="Oliveira G.P."/>
            <person name="Machado T.B."/>
            <person name="Andrade A.C.S.P."/>
            <person name="Baudoin J.P."/>
            <person name="Klose T."/>
            <person name="Azza S."/>
            <person name="Decloquement P."/>
            <person name="Chabriere E."/>
            <person name="Colson P."/>
            <person name="Levasseur A."/>
            <person name="La Scola B."/>
            <person name="Abrahao J.S."/>
        </authorList>
    </citation>
    <scope>NUCLEOTIDE SEQUENCE</scope>
    <source>
        <strain evidence="1">BHMG</strain>
    </source>
</reference>
<keyword evidence="2" id="KW-1185">Reference proteome</keyword>
<dbReference type="RefSeq" id="YP_010800683.1">
    <property type="nucleotide sequence ID" value="NC_076895.1"/>
</dbReference>
<name>A0AAE7E2K1_9VIRU</name>
<accession>A0AAE7E2K1</accession>
<dbReference type="Proteomes" id="UP000830293">
    <property type="component" value="Segment"/>
</dbReference>
<organism evidence="1 2">
    <name type="scientific">Yaravirus sp. 'brasiliensis'</name>
    <dbReference type="NCBI Taxonomy" id="2739681"/>
    <lineage>
        <taxon>Viruses</taxon>
        <taxon>Varidnaviria</taxon>
        <taxon>Bamfordvirae</taxon>
        <taxon>Nucleocytoviricota</taxon>
        <taxon>Mriyaviricetes</taxon>
        <taxon>Yaraviridae</taxon>
        <taxon>Yaravirus</taxon>
        <taxon>Yaravirus brasiliense</taxon>
    </lineage>
</organism>